<evidence type="ECO:0000313" key="2">
    <source>
        <dbReference type="EMBL" id="VVB06408.1"/>
    </source>
</evidence>
<reference evidence="2" key="1">
    <citation type="submission" date="2019-07" db="EMBL/GenBank/DDBJ databases">
        <authorList>
            <person name="Dittberner H."/>
        </authorList>
    </citation>
    <scope>NUCLEOTIDE SEQUENCE [LARGE SCALE GENOMIC DNA]</scope>
</reference>
<proteinExistence type="predicted"/>
<dbReference type="CDD" id="cd22152">
    <property type="entry name" value="F-box_AtAFR-like"/>
    <property type="match status" value="1"/>
</dbReference>
<dbReference type="EMBL" id="CABITT030000005">
    <property type="protein sequence ID" value="VVB06408.1"/>
    <property type="molecule type" value="Genomic_DNA"/>
</dbReference>
<dbReference type="InterPro" id="IPR001810">
    <property type="entry name" value="F-box_dom"/>
</dbReference>
<dbReference type="SUPFAM" id="SSF117281">
    <property type="entry name" value="Kelch motif"/>
    <property type="match status" value="1"/>
</dbReference>
<name>A0A565BYD2_9BRAS</name>
<dbReference type="AlphaFoldDB" id="A0A565BYD2"/>
<evidence type="ECO:0000313" key="3">
    <source>
        <dbReference type="Proteomes" id="UP000489600"/>
    </source>
</evidence>
<dbReference type="PANTHER" id="PTHR24414">
    <property type="entry name" value="F-BOX/KELCH-REPEAT PROTEIN SKIP4"/>
    <property type="match status" value="1"/>
</dbReference>
<keyword evidence="3" id="KW-1185">Reference proteome</keyword>
<evidence type="ECO:0000259" key="1">
    <source>
        <dbReference type="PROSITE" id="PS50181"/>
    </source>
</evidence>
<dbReference type="PANTHER" id="PTHR24414:SF99">
    <property type="entry name" value="F-BOX DOMAIN-CONTAINING PROTEIN"/>
    <property type="match status" value="1"/>
</dbReference>
<dbReference type="InterPro" id="IPR015915">
    <property type="entry name" value="Kelch-typ_b-propeller"/>
</dbReference>
<dbReference type="SUPFAM" id="SSF81383">
    <property type="entry name" value="F-box domain"/>
    <property type="match status" value="1"/>
</dbReference>
<dbReference type="InterPro" id="IPR050354">
    <property type="entry name" value="F-box/kelch-repeat_ARATH"/>
</dbReference>
<comment type="caution">
    <text evidence="2">The sequence shown here is derived from an EMBL/GenBank/DDBJ whole genome shotgun (WGS) entry which is preliminary data.</text>
</comment>
<dbReference type="InterPro" id="IPR036047">
    <property type="entry name" value="F-box-like_dom_sf"/>
</dbReference>
<accession>A0A565BYD2</accession>
<protein>
    <recommendedName>
        <fullName evidence="1">F-box domain-containing protein</fullName>
    </recommendedName>
</protein>
<dbReference type="Proteomes" id="UP000489600">
    <property type="component" value="Unassembled WGS sequence"/>
</dbReference>
<dbReference type="SMART" id="SM00256">
    <property type="entry name" value="FBOX"/>
    <property type="match status" value="1"/>
</dbReference>
<sequence>MSTRSFLFSSLPNDIVLNILARLPRRYHPILSCVSQELRSLESSSELRKTRSLLGKDCFYVRFIELHYGQFSPYHWFTLTEDRRLVSIPFPSLPEPCFTAATVGHDIYFVSRSMSMWILDSRSGTLREGPSLLVACDIAAVGLVNDNICIFGASVDKIYQDIQAQVFDLKTQTWQIAPNPNSMKAQW</sequence>
<dbReference type="Pfam" id="PF00646">
    <property type="entry name" value="F-box"/>
    <property type="match status" value="1"/>
</dbReference>
<organism evidence="2 3">
    <name type="scientific">Arabis nemorensis</name>
    <dbReference type="NCBI Taxonomy" id="586526"/>
    <lineage>
        <taxon>Eukaryota</taxon>
        <taxon>Viridiplantae</taxon>
        <taxon>Streptophyta</taxon>
        <taxon>Embryophyta</taxon>
        <taxon>Tracheophyta</taxon>
        <taxon>Spermatophyta</taxon>
        <taxon>Magnoliopsida</taxon>
        <taxon>eudicotyledons</taxon>
        <taxon>Gunneridae</taxon>
        <taxon>Pentapetalae</taxon>
        <taxon>rosids</taxon>
        <taxon>malvids</taxon>
        <taxon>Brassicales</taxon>
        <taxon>Brassicaceae</taxon>
        <taxon>Arabideae</taxon>
        <taxon>Arabis</taxon>
    </lineage>
</organism>
<dbReference type="OrthoDB" id="1067512at2759"/>
<feature type="domain" description="F-box" evidence="1">
    <location>
        <begin position="5"/>
        <end position="51"/>
    </location>
</feature>
<dbReference type="Gene3D" id="2.120.10.80">
    <property type="entry name" value="Kelch-type beta propeller"/>
    <property type="match status" value="1"/>
</dbReference>
<gene>
    <name evidence="2" type="ORF">ANE_LOCUS16852</name>
</gene>
<dbReference type="InterPro" id="IPR057499">
    <property type="entry name" value="Kelch_FKB95"/>
</dbReference>
<dbReference type="Pfam" id="PF25210">
    <property type="entry name" value="Kelch_FKB95"/>
    <property type="match status" value="1"/>
</dbReference>
<dbReference type="PROSITE" id="PS50181">
    <property type="entry name" value="FBOX"/>
    <property type="match status" value="1"/>
</dbReference>